<accession>A0A212LFR2</accession>
<reference evidence="1" key="1">
    <citation type="submission" date="2016-08" db="EMBL/GenBank/DDBJ databases">
        <authorList>
            <person name="Seilhamer J.J."/>
        </authorList>
    </citation>
    <scope>NUCLEOTIDE SEQUENCE</scope>
    <source>
        <strain evidence="1">86</strain>
    </source>
</reference>
<proteinExistence type="predicted"/>
<dbReference type="AlphaFoldDB" id="A0A212LFR2"/>
<protein>
    <submittedName>
        <fullName evidence="1">Uncharacterized protein</fullName>
    </submittedName>
</protein>
<organism evidence="1">
    <name type="scientific">uncultured Pleomorphomonas sp</name>
    <dbReference type="NCBI Taxonomy" id="442121"/>
    <lineage>
        <taxon>Bacteria</taxon>
        <taxon>Pseudomonadati</taxon>
        <taxon>Pseudomonadota</taxon>
        <taxon>Alphaproteobacteria</taxon>
        <taxon>Hyphomicrobiales</taxon>
        <taxon>Pleomorphomonadaceae</taxon>
        <taxon>Pleomorphomonas</taxon>
        <taxon>environmental samples</taxon>
    </lineage>
</organism>
<gene>
    <name evidence="1" type="ORF">KL86PLE_40209</name>
</gene>
<name>A0A212LFR2_9HYPH</name>
<sequence>MAALSLAQPVAHAQLAGRETILPLDQPGEMVRRLEAIAIGNLADRHAGVPQHERASADSEMPEVIKRIDAVGGAEQAVDVLRRQGEGFAEFPHADNLFEVVLDIPADYPDAALTLRRTIATTPAADQLLRQCLGKTGDEIRHPVTDPERQLGPQAEQRRSCFGYDHRSVVRPEVRNQPLADRRPQTLTPEYIGDVVSTVTIFQLPRGRDEKHGRRNNVESNTIDDGLDLSRANVDHLDLAAVQWTKPLPARVATLAENKPELLREKFHLRYLSCSMSGKSAQ</sequence>
<evidence type="ECO:0000313" key="1">
    <source>
        <dbReference type="EMBL" id="SCM76404.1"/>
    </source>
</evidence>
<dbReference type="EMBL" id="FMJD01000008">
    <property type="protein sequence ID" value="SCM76404.1"/>
    <property type="molecule type" value="Genomic_DNA"/>
</dbReference>